<dbReference type="PaxDb" id="593117-TGAM_1449"/>
<dbReference type="Proteomes" id="UP000001488">
    <property type="component" value="Chromosome"/>
</dbReference>
<evidence type="ECO:0000313" key="3">
    <source>
        <dbReference type="EMBL" id="ACS33951.1"/>
    </source>
</evidence>
<comment type="similarity">
    <text evidence="1">Belongs to the UPF0045 family.</text>
</comment>
<dbReference type="PANTHER" id="PTHR33777:SF1">
    <property type="entry name" value="UPF0045 PROTEIN ECM15"/>
    <property type="match status" value="1"/>
</dbReference>
<dbReference type="EMBL" id="CP001398">
    <property type="protein sequence ID" value="ACS33951.1"/>
    <property type="molecule type" value="Genomic_DNA"/>
</dbReference>
<dbReference type="Gene3D" id="3.30.70.930">
    <property type="match status" value="1"/>
</dbReference>
<reference evidence="3 4" key="1">
    <citation type="journal article" date="2007" name="Genome Biol.">
        <title>Genome analysis and genome-wide proteomics of Thermococcus gammatolerans, the most radioresistant organism known amongst the Archaea.</title>
        <authorList>
            <person name="Zivanovic Y."/>
            <person name="Armengaud J."/>
            <person name="Lagorce A."/>
            <person name="Leplat C."/>
            <person name="Guerin P."/>
            <person name="Dutertre M."/>
            <person name="Anthouard V."/>
            <person name="Forterre P."/>
            <person name="Wincker P."/>
            <person name="Confalonieri F."/>
        </authorList>
    </citation>
    <scope>NUCLEOTIDE SEQUENCE [LARGE SCALE GENOMIC DNA]</scope>
    <source>
        <strain evidence="4">DSM 15229 / JCM 11827 / EJ3</strain>
    </source>
</reference>
<feature type="domain" description="Thiamine-binding protein" evidence="2">
    <location>
        <begin position="16"/>
        <end position="104"/>
    </location>
</feature>
<dbReference type="SUPFAM" id="SSF89957">
    <property type="entry name" value="MTH1187/YkoF-like"/>
    <property type="match status" value="1"/>
</dbReference>
<keyword evidence="4" id="KW-1185">Reference proteome</keyword>
<dbReference type="NCBIfam" id="TIGR00106">
    <property type="entry name" value="MTH1187 family thiamine-binding protein"/>
    <property type="match status" value="1"/>
</dbReference>
<organism evidence="3 4">
    <name type="scientific">Thermococcus gammatolerans (strain DSM 15229 / JCM 11827 / EJ3)</name>
    <dbReference type="NCBI Taxonomy" id="593117"/>
    <lineage>
        <taxon>Archaea</taxon>
        <taxon>Methanobacteriati</taxon>
        <taxon>Methanobacteriota</taxon>
        <taxon>Thermococci</taxon>
        <taxon>Thermococcales</taxon>
        <taxon>Thermococcaceae</taxon>
        <taxon>Thermococcus</taxon>
    </lineage>
</organism>
<dbReference type="PANTHER" id="PTHR33777">
    <property type="entry name" value="UPF0045 PROTEIN ECM15"/>
    <property type="match status" value="1"/>
</dbReference>
<sequence>MRRRKLRQVPKVVIVGFVIVPLGETSLSKYVAEVVKLLEERGIKYQLTPMSTIIEVETVRDAFDVIEEAHELMFRLGAKRVSTTIRIDDRRDKPVRMEDKVESVLEKVRGG</sequence>
<dbReference type="KEGG" id="tga:TGAM_1449"/>
<dbReference type="GO" id="GO:0005829">
    <property type="term" value="C:cytosol"/>
    <property type="evidence" value="ECO:0007669"/>
    <property type="project" value="TreeGrafter"/>
</dbReference>
<dbReference type="Pfam" id="PF01910">
    <property type="entry name" value="Thiamine_BP"/>
    <property type="match status" value="1"/>
</dbReference>
<dbReference type="InterPro" id="IPR029756">
    <property type="entry name" value="MTH1187/YkoF-like"/>
</dbReference>
<evidence type="ECO:0000313" key="4">
    <source>
        <dbReference type="Proteomes" id="UP000001488"/>
    </source>
</evidence>
<dbReference type="AlphaFoldDB" id="C5A6T9"/>
<protein>
    <recommendedName>
        <fullName evidence="2">Thiamine-binding protein domain-containing protein</fullName>
    </recommendedName>
</protein>
<dbReference type="STRING" id="593117.TGAM_1449"/>
<dbReference type="InterPro" id="IPR051614">
    <property type="entry name" value="UPF0045_domain"/>
</dbReference>
<proteinExistence type="inferred from homology"/>
<dbReference type="HOGENOM" id="CLU_137479_3_1_2"/>
<evidence type="ECO:0000256" key="1">
    <source>
        <dbReference type="ARBA" id="ARBA00010272"/>
    </source>
</evidence>
<accession>C5A6T9</accession>
<name>C5A6T9_THEGJ</name>
<evidence type="ECO:0000259" key="2">
    <source>
        <dbReference type="Pfam" id="PF01910"/>
    </source>
</evidence>
<dbReference type="eggNOG" id="arCOG04373">
    <property type="taxonomic scope" value="Archaea"/>
</dbReference>
<dbReference type="InterPro" id="IPR002767">
    <property type="entry name" value="Thiamine_BP"/>
</dbReference>
<gene>
    <name evidence="3" type="ordered locus">TGAM_1449</name>
</gene>
<dbReference type="PATRIC" id="fig|593117.10.peg.1451"/>